<sequence length="387" mass="42297">MFSEAKVFGLDFNVDVSNVRFRAVQWIVSEAILGLCLLINYLHPKYYKYAFRICMGIVILDFLLNVIWLPIGVSQTYGFQSADFVFTNFENETGGASNTWAWMLCFFATAGVQVGFDASAHVAEETKNASVTAAKGLIYSAIACTLMAAPIILIFLFCTPDLDVLFSFDAPQPFVQIYALALGKRAHCVMTALSVLSTLASSIVSIVAASRLVYAIARDGVLPFSGWISKVSPKTNQPTNAITFIGIVSAILLCSILPSALAFQSLVSISGVPTVSAWGLISFGRFFLSKQTAFKPKLSLGVFSKPFQLISFLWNTYLAGILFSPQEFPVTAQNLNYAPIIMGIVTMFALCAYFIIPEERWLKLKSNVLGIEENSDTDSSQHSSSQS</sequence>
<organism evidence="7 8">
    <name type="scientific">Sugiyamaella lignohabitans</name>
    <dbReference type="NCBI Taxonomy" id="796027"/>
    <lineage>
        <taxon>Eukaryota</taxon>
        <taxon>Fungi</taxon>
        <taxon>Dikarya</taxon>
        <taxon>Ascomycota</taxon>
        <taxon>Saccharomycotina</taxon>
        <taxon>Dipodascomycetes</taxon>
        <taxon>Dipodascales</taxon>
        <taxon>Trichomonascaceae</taxon>
        <taxon>Sugiyamaella</taxon>
    </lineage>
</organism>
<dbReference type="OrthoDB" id="2417308at2759"/>
<reference evidence="7 8" key="1">
    <citation type="submission" date="2016-02" db="EMBL/GenBank/DDBJ databases">
        <title>Complete genome sequence and transcriptome regulation of the pentose utilising yeast Sugiyamaella lignohabitans.</title>
        <authorList>
            <person name="Bellasio M."/>
            <person name="Peymann A."/>
            <person name="Valli M."/>
            <person name="Sipitzky M."/>
            <person name="Graf A."/>
            <person name="Sauer M."/>
            <person name="Marx H."/>
            <person name="Mattanovich D."/>
        </authorList>
    </citation>
    <scope>NUCLEOTIDE SEQUENCE [LARGE SCALE GENOMIC DNA]</scope>
    <source>
        <strain evidence="7 8">CBS 10342</strain>
    </source>
</reference>
<feature type="transmembrane region" description="Helical" evidence="6">
    <location>
        <begin position="309"/>
        <end position="325"/>
    </location>
</feature>
<keyword evidence="4 6" id="KW-1133">Transmembrane helix</keyword>
<evidence type="ECO:0000256" key="4">
    <source>
        <dbReference type="ARBA" id="ARBA00022989"/>
    </source>
</evidence>
<feature type="transmembrane region" description="Helical" evidence="6">
    <location>
        <begin position="49"/>
        <end position="71"/>
    </location>
</feature>
<evidence type="ECO:0000256" key="3">
    <source>
        <dbReference type="ARBA" id="ARBA00022692"/>
    </source>
</evidence>
<keyword evidence="3 6" id="KW-0812">Transmembrane</keyword>
<dbReference type="RefSeq" id="XP_018734329.1">
    <property type="nucleotide sequence ID" value="XM_018882720.1"/>
</dbReference>
<dbReference type="GO" id="GO:0016020">
    <property type="term" value="C:membrane"/>
    <property type="evidence" value="ECO:0007669"/>
    <property type="project" value="UniProtKB-SubCell"/>
</dbReference>
<dbReference type="AlphaFoldDB" id="A0A167CLF2"/>
<dbReference type="EMBL" id="CP014501">
    <property type="protein sequence ID" value="ANB11852.1"/>
    <property type="molecule type" value="Genomic_DNA"/>
</dbReference>
<dbReference type="PANTHER" id="PTHR45649">
    <property type="entry name" value="AMINO-ACID PERMEASE BAT1"/>
    <property type="match status" value="1"/>
</dbReference>
<keyword evidence="8" id="KW-1185">Reference proteome</keyword>
<proteinExistence type="predicted"/>
<dbReference type="PIRSF" id="PIRSF006060">
    <property type="entry name" value="AA_transporter"/>
    <property type="match status" value="1"/>
</dbReference>
<feature type="transmembrane region" description="Helical" evidence="6">
    <location>
        <begin position="238"/>
        <end position="261"/>
    </location>
</feature>
<dbReference type="PANTHER" id="PTHR45649:SF13">
    <property type="entry name" value="THIAMINE TRANSPORTER THI9"/>
    <property type="match status" value="1"/>
</dbReference>
<keyword evidence="2" id="KW-0813">Transport</keyword>
<protein>
    <submittedName>
        <fullName evidence="7">Uga4p</fullName>
    </submittedName>
</protein>
<name>A0A167CLF2_9ASCO</name>
<dbReference type="Proteomes" id="UP000189580">
    <property type="component" value="Chromosome a"/>
</dbReference>
<feature type="transmembrane region" description="Helical" evidence="6">
    <location>
        <begin position="99"/>
        <end position="116"/>
    </location>
</feature>
<dbReference type="KEGG" id="slb:AWJ20_76"/>
<evidence type="ECO:0000256" key="5">
    <source>
        <dbReference type="ARBA" id="ARBA00023136"/>
    </source>
</evidence>
<feature type="transmembrane region" description="Helical" evidence="6">
    <location>
        <begin position="267"/>
        <end position="288"/>
    </location>
</feature>
<dbReference type="GO" id="GO:0022857">
    <property type="term" value="F:transmembrane transporter activity"/>
    <property type="evidence" value="ECO:0007669"/>
    <property type="project" value="InterPro"/>
</dbReference>
<dbReference type="GeneID" id="30037827"/>
<feature type="transmembrane region" description="Helical" evidence="6">
    <location>
        <begin position="137"/>
        <end position="157"/>
    </location>
</feature>
<evidence type="ECO:0000313" key="8">
    <source>
        <dbReference type="Proteomes" id="UP000189580"/>
    </source>
</evidence>
<comment type="subcellular location">
    <subcellularLocation>
        <location evidence="1">Membrane</location>
        <topology evidence="1">Multi-pass membrane protein</topology>
    </subcellularLocation>
</comment>
<accession>A0A167CLF2</accession>
<dbReference type="Gene3D" id="1.20.1740.10">
    <property type="entry name" value="Amino acid/polyamine transporter I"/>
    <property type="match status" value="1"/>
</dbReference>
<evidence type="ECO:0000256" key="1">
    <source>
        <dbReference type="ARBA" id="ARBA00004141"/>
    </source>
</evidence>
<gene>
    <name evidence="7" type="primary">UGA4</name>
    <name evidence="7" type="ORF">AWJ20_76</name>
</gene>
<dbReference type="InterPro" id="IPR002293">
    <property type="entry name" value="AA/rel_permease1"/>
</dbReference>
<feature type="transmembrane region" description="Helical" evidence="6">
    <location>
        <begin position="337"/>
        <end position="356"/>
    </location>
</feature>
<feature type="transmembrane region" description="Helical" evidence="6">
    <location>
        <begin position="192"/>
        <end position="217"/>
    </location>
</feature>
<evidence type="ECO:0000256" key="6">
    <source>
        <dbReference type="SAM" id="Phobius"/>
    </source>
</evidence>
<evidence type="ECO:0000256" key="2">
    <source>
        <dbReference type="ARBA" id="ARBA00022448"/>
    </source>
</evidence>
<evidence type="ECO:0000313" key="7">
    <source>
        <dbReference type="EMBL" id="ANB11852.1"/>
    </source>
</evidence>
<keyword evidence="5 6" id="KW-0472">Membrane</keyword>
<feature type="transmembrane region" description="Helical" evidence="6">
    <location>
        <begin position="23"/>
        <end position="42"/>
    </location>
</feature>
<dbReference type="Pfam" id="PF13520">
    <property type="entry name" value="AA_permease_2"/>
    <property type="match status" value="1"/>
</dbReference>